<accession>B1V6L4</accession>
<feature type="compositionally biased region" description="Low complexity" evidence="1">
    <location>
        <begin position="517"/>
        <end position="529"/>
    </location>
</feature>
<dbReference type="EMBL" id="ABOO01000058">
    <property type="protein sequence ID" value="EDT70295.1"/>
    <property type="molecule type" value="Genomic_DNA"/>
</dbReference>
<feature type="transmembrane region" description="Helical" evidence="2">
    <location>
        <begin position="290"/>
        <end position="312"/>
    </location>
</feature>
<dbReference type="InterPro" id="IPR058521">
    <property type="entry name" value="DUF8208"/>
</dbReference>
<name>B1V6L4_CLOPF</name>
<feature type="compositionally biased region" description="Polar residues" evidence="1">
    <location>
        <begin position="424"/>
        <end position="437"/>
    </location>
</feature>
<feature type="transmembrane region" description="Helical" evidence="2">
    <location>
        <begin position="230"/>
        <end position="253"/>
    </location>
</feature>
<evidence type="ECO:0000313" key="7">
    <source>
        <dbReference type="EMBL" id="EDT70556.1"/>
    </source>
</evidence>
<comment type="caution">
    <text evidence="7">The sequence shown here is derived from an EMBL/GenBank/DDBJ whole genome shotgun (WGS) entry which is preliminary data.</text>
</comment>
<dbReference type="EMBL" id="ABOO01000080">
    <property type="protein sequence ID" value="EDT70100.1"/>
    <property type="molecule type" value="Genomic_DNA"/>
</dbReference>
<evidence type="ECO:0000313" key="5">
    <source>
        <dbReference type="EMBL" id="EDT70295.1"/>
    </source>
</evidence>
<feature type="compositionally biased region" description="Acidic residues" evidence="1">
    <location>
        <begin position="443"/>
        <end position="452"/>
    </location>
</feature>
<feature type="region of interest" description="Disordered" evidence="1">
    <location>
        <begin position="502"/>
        <end position="581"/>
    </location>
</feature>
<reference evidence="7 8" key="1">
    <citation type="submission" date="2008-03" db="EMBL/GenBank/DDBJ databases">
        <authorList>
            <person name="Paulsen I."/>
            <person name="Sebastian Y."/>
        </authorList>
    </citation>
    <scope>NUCLEOTIDE SEQUENCE [LARGE SCALE GENOMIC DNA]</scope>
    <source>
        <strain evidence="8">D str. JGS1721</strain>
        <strain evidence="7">JGS1721</strain>
    </source>
</reference>
<feature type="transmembrane region" description="Helical" evidence="2">
    <location>
        <begin position="74"/>
        <end position="92"/>
    </location>
</feature>
<keyword evidence="2" id="KW-0812">Transmembrane</keyword>
<dbReference type="EMBL" id="ABOO01000047">
    <property type="protein sequence ID" value="EDT70556.1"/>
    <property type="molecule type" value="Genomic_DNA"/>
</dbReference>
<dbReference type="Pfam" id="PF26635">
    <property type="entry name" value="DUF8208"/>
    <property type="match status" value="1"/>
</dbReference>
<dbReference type="RefSeq" id="WP_003476059.1">
    <property type="nucleotide sequence ID" value="NZ_ABOO01000047.1"/>
</dbReference>
<sequence>MVGDNIVDVLLAYSEYFTKSDFILHGFRLVGWFFIKGLSFLVNKLEDVVDSVTKVTDFFNSPEITALINKFKPLLGLLLVASIIFIGYQLMINKKFDRSRVPMNIILALCIVVAMPLAMDKLNTLSNKVIGEIQGDVPFAEQIIENNITDLYLLDKANFPIKDDGTVGDISPKNNLGNNNIKISPNEEIDTSKVKNKKVFENEIVFDSAGKPTLNKIVGLFKWDDEYYRFHINFFTIILTLLITAFVMVFTAIKMIKLSIELAFSKVMTTFVAVADLSGGQRIRQSINGIMSIFVAMISTMLMLKLYILGTAYLSDKISGIGTVLAMIGCAIFVIDGPNYIEKMFGVDAGLSSVWRTITGINSALDILGKLGNATSEMAKNLGEGILGGLSFAKGMADEAMNSSLEDQMENAKKKDGGNEGDSLENQMKNKGFTNDDSPIVDVDFEEVDDSKENEGTNGLDEDVNSENSESANETLNGSMGEDDGISNQSTLEDEMNANNSVEKQDDNNVSGNQELSNNSDNSSSESSNQTLEDDINEANNNNINGNETLGDTNNSIEDGSSSLESEIENSNLNSETPGMNNLDTESLGVDDGGIESQLDDGSSINESIEDNLNNGNIGSENLDNNNIDSTSKLGNEDISSQEKIDDKVDEKAKEEVEMNNPNIGYENPVENRNIYDVLKGKLTGNEALNDTRIKLGRSYEIGKNTTRDINKFINKKKKGDKK</sequence>
<feature type="compositionally biased region" description="Polar residues" evidence="1">
    <location>
        <begin position="502"/>
        <end position="516"/>
    </location>
</feature>
<feature type="compositionally biased region" description="Polar residues" evidence="1">
    <location>
        <begin position="466"/>
        <end position="478"/>
    </location>
</feature>
<feature type="transmembrane region" description="Helical" evidence="2">
    <location>
        <begin position="318"/>
        <end position="335"/>
    </location>
</feature>
<proteinExistence type="predicted"/>
<keyword evidence="2" id="KW-0472">Membrane</keyword>
<gene>
    <name evidence="5" type="ORF">CJD_A0219</name>
    <name evidence="6" type="ORF">CJD_A0357</name>
    <name evidence="7" type="ORF">CJD_A0419</name>
    <name evidence="4" type="ORF">CJD_A0583</name>
</gene>
<evidence type="ECO:0000313" key="4">
    <source>
        <dbReference type="EMBL" id="EDT70100.1"/>
    </source>
</evidence>
<dbReference type="InterPro" id="IPR058066">
    <property type="entry name" value="pXO2-14_N"/>
</dbReference>
<dbReference type="EMBL" id="ABOO01000050">
    <property type="protein sequence ID" value="EDT70488.1"/>
    <property type="molecule type" value="Genomic_DNA"/>
</dbReference>
<evidence type="ECO:0000256" key="1">
    <source>
        <dbReference type="SAM" id="MobiDB-lite"/>
    </source>
</evidence>
<evidence type="ECO:0000259" key="3">
    <source>
        <dbReference type="Pfam" id="PF26635"/>
    </source>
</evidence>
<feature type="compositionally biased region" description="Low complexity" evidence="1">
    <location>
        <begin position="538"/>
        <end position="548"/>
    </location>
</feature>
<dbReference type="NCBIfam" id="NF045890">
    <property type="entry name" value="conj_pls20_p028"/>
    <property type="match status" value="1"/>
</dbReference>
<feature type="compositionally biased region" description="Polar residues" evidence="1">
    <location>
        <begin position="550"/>
        <end position="560"/>
    </location>
</feature>
<feature type="region of interest" description="Disordered" evidence="1">
    <location>
        <begin position="601"/>
        <end position="643"/>
    </location>
</feature>
<feature type="compositionally biased region" description="Low complexity" evidence="1">
    <location>
        <begin position="561"/>
        <end position="576"/>
    </location>
</feature>
<protein>
    <recommendedName>
        <fullName evidence="3">DUF8208 domain-containing protein</fullName>
    </recommendedName>
</protein>
<evidence type="ECO:0000313" key="6">
    <source>
        <dbReference type="EMBL" id="EDT70488.1"/>
    </source>
</evidence>
<feature type="region of interest" description="Disordered" evidence="1">
    <location>
        <begin position="406"/>
        <end position="490"/>
    </location>
</feature>
<dbReference type="AlphaFoldDB" id="B1V6L4"/>
<evidence type="ECO:0000313" key="8">
    <source>
        <dbReference type="Proteomes" id="UP000003188"/>
    </source>
</evidence>
<feature type="domain" description="DUF8208" evidence="3">
    <location>
        <begin position="20"/>
        <end position="360"/>
    </location>
</feature>
<feature type="transmembrane region" description="Helical" evidence="2">
    <location>
        <begin position="101"/>
        <end position="119"/>
    </location>
</feature>
<keyword evidence="2" id="KW-1133">Transmembrane helix</keyword>
<organism evidence="7 8">
    <name type="scientific">Clostridium perfringens D str. JGS1721</name>
    <dbReference type="NCBI Taxonomy" id="488537"/>
    <lineage>
        <taxon>Bacteria</taxon>
        <taxon>Bacillati</taxon>
        <taxon>Bacillota</taxon>
        <taxon>Clostridia</taxon>
        <taxon>Eubacteriales</taxon>
        <taxon>Clostridiaceae</taxon>
        <taxon>Clostridium</taxon>
    </lineage>
</organism>
<evidence type="ECO:0000256" key="2">
    <source>
        <dbReference type="SAM" id="Phobius"/>
    </source>
</evidence>
<feature type="compositionally biased region" description="Polar residues" evidence="1">
    <location>
        <begin position="601"/>
        <end position="634"/>
    </location>
</feature>
<dbReference type="Proteomes" id="UP000003188">
    <property type="component" value="Unassembled WGS sequence"/>
</dbReference>